<comment type="caution">
    <text evidence="3">The sequence shown here is derived from an EMBL/GenBank/DDBJ whole genome shotgun (WGS) entry which is preliminary data.</text>
</comment>
<keyword evidence="1" id="KW-0597">Phosphoprotein</keyword>
<dbReference type="GO" id="GO:0000160">
    <property type="term" value="P:phosphorelay signal transduction system"/>
    <property type="evidence" value="ECO:0007669"/>
    <property type="project" value="InterPro"/>
</dbReference>
<keyword evidence="4" id="KW-1185">Reference proteome</keyword>
<dbReference type="SUPFAM" id="SSF52172">
    <property type="entry name" value="CheY-like"/>
    <property type="match status" value="1"/>
</dbReference>
<evidence type="ECO:0000313" key="3">
    <source>
        <dbReference type="EMBL" id="MBT1708185.1"/>
    </source>
</evidence>
<dbReference type="InterPro" id="IPR001789">
    <property type="entry name" value="Sig_transdc_resp-reg_receiver"/>
</dbReference>
<sequence>MAQRFFLADDDDDDRLLFEDALRELSMETSLIMATDGVDLMEKLEETVPPPPSVIFLDINMPRKNGFECLMEMKQIEKFRDIPVVIFSTSNEDSTIDRTYRQGASFYIHKPRSFEKLKSAIQQIIAIDWSLQTMQPSKEKYVLHF</sequence>
<dbReference type="InterPro" id="IPR052893">
    <property type="entry name" value="TCS_response_regulator"/>
</dbReference>
<dbReference type="PANTHER" id="PTHR44520:SF2">
    <property type="entry name" value="RESPONSE REGULATOR RCP1"/>
    <property type="match status" value="1"/>
</dbReference>
<evidence type="ECO:0000256" key="1">
    <source>
        <dbReference type="PROSITE-ProRule" id="PRU00169"/>
    </source>
</evidence>
<gene>
    <name evidence="3" type="ORF">KK062_08120</name>
</gene>
<accession>A0AAP2DV77</accession>
<proteinExistence type="predicted"/>
<organism evidence="3 4">
    <name type="scientific">Dawidia cretensis</name>
    <dbReference type="NCBI Taxonomy" id="2782350"/>
    <lineage>
        <taxon>Bacteria</taxon>
        <taxon>Pseudomonadati</taxon>
        <taxon>Bacteroidota</taxon>
        <taxon>Cytophagia</taxon>
        <taxon>Cytophagales</taxon>
        <taxon>Chryseotaleaceae</taxon>
        <taxon>Dawidia</taxon>
    </lineage>
</organism>
<protein>
    <submittedName>
        <fullName evidence="3">Response regulator</fullName>
    </submittedName>
</protein>
<dbReference type="PROSITE" id="PS50110">
    <property type="entry name" value="RESPONSE_REGULATORY"/>
    <property type="match status" value="1"/>
</dbReference>
<name>A0AAP2DV77_9BACT</name>
<dbReference type="Gene3D" id="3.40.50.2300">
    <property type="match status" value="1"/>
</dbReference>
<feature type="domain" description="Response regulatory" evidence="2">
    <location>
        <begin position="4"/>
        <end position="125"/>
    </location>
</feature>
<dbReference type="Proteomes" id="UP001319080">
    <property type="component" value="Unassembled WGS sequence"/>
</dbReference>
<dbReference type="PANTHER" id="PTHR44520">
    <property type="entry name" value="RESPONSE REGULATOR RCP1-RELATED"/>
    <property type="match status" value="1"/>
</dbReference>
<reference evidence="3 4" key="1">
    <citation type="submission" date="2021-05" db="EMBL/GenBank/DDBJ databases">
        <title>A Polyphasic approach of four new species of the genus Ohtaekwangia: Ohtaekwangia histidinii sp. nov., Ohtaekwangia cretensis sp. nov., Ohtaekwangia indiensis sp. nov., Ohtaekwangia reichenbachii sp. nov. from diverse environment.</title>
        <authorList>
            <person name="Octaviana S."/>
        </authorList>
    </citation>
    <scope>NUCLEOTIDE SEQUENCE [LARGE SCALE GENOMIC DNA]</scope>
    <source>
        <strain evidence="3 4">PWU5</strain>
    </source>
</reference>
<feature type="modified residue" description="4-aspartylphosphate" evidence="1">
    <location>
        <position position="58"/>
    </location>
</feature>
<dbReference type="RefSeq" id="WP_254083775.1">
    <property type="nucleotide sequence ID" value="NZ_JAHESE010000005.1"/>
</dbReference>
<evidence type="ECO:0000259" key="2">
    <source>
        <dbReference type="PROSITE" id="PS50110"/>
    </source>
</evidence>
<dbReference type="InterPro" id="IPR011006">
    <property type="entry name" value="CheY-like_superfamily"/>
</dbReference>
<dbReference type="EMBL" id="JAHESE010000005">
    <property type="protein sequence ID" value="MBT1708185.1"/>
    <property type="molecule type" value="Genomic_DNA"/>
</dbReference>
<dbReference type="Pfam" id="PF00072">
    <property type="entry name" value="Response_reg"/>
    <property type="match status" value="1"/>
</dbReference>
<dbReference type="AlphaFoldDB" id="A0AAP2DV77"/>
<dbReference type="SMART" id="SM00448">
    <property type="entry name" value="REC"/>
    <property type="match status" value="1"/>
</dbReference>
<evidence type="ECO:0000313" key="4">
    <source>
        <dbReference type="Proteomes" id="UP001319080"/>
    </source>
</evidence>